<dbReference type="InterPro" id="IPR012945">
    <property type="entry name" value="Tubulin-bd_cofactor_C_dom"/>
</dbReference>
<feature type="domain" description="Tubulin binding cofactor C-like" evidence="1">
    <location>
        <begin position="308"/>
        <end position="406"/>
    </location>
</feature>
<dbReference type="PANTHER" id="PTHR16052">
    <property type="entry name" value="TBCC DOMAIN-CONTAINING PROTEIN 1"/>
    <property type="match status" value="1"/>
</dbReference>
<dbReference type="Gene3D" id="2.160.20.70">
    <property type="match status" value="1"/>
</dbReference>
<proteinExistence type="predicted"/>
<dbReference type="PANTHER" id="PTHR16052:SF0">
    <property type="entry name" value="TBCC DOMAIN-CONTAINING PROTEIN 1"/>
    <property type="match status" value="1"/>
</dbReference>
<organism evidence="2 3">
    <name type="scientific">Ditylenchus dipsaci</name>
    <dbReference type="NCBI Taxonomy" id="166011"/>
    <lineage>
        <taxon>Eukaryota</taxon>
        <taxon>Metazoa</taxon>
        <taxon>Ecdysozoa</taxon>
        <taxon>Nematoda</taxon>
        <taxon>Chromadorea</taxon>
        <taxon>Rhabditida</taxon>
        <taxon>Tylenchina</taxon>
        <taxon>Tylenchomorpha</taxon>
        <taxon>Sphaerularioidea</taxon>
        <taxon>Anguinidae</taxon>
        <taxon>Anguininae</taxon>
        <taxon>Ditylenchus</taxon>
    </lineage>
</organism>
<dbReference type="Pfam" id="PF07986">
    <property type="entry name" value="TBCC"/>
    <property type="match status" value="1"/>
</dbReference>
<protein>
    <submittedName>
        <fullName evidence="3">Tubulin binding cofactor C-like domain-containing protein</fullName>
    </submittedName>
</protein>
<accession>A0A915CUE9</accession>
<dbReference type="AlphaFoldDB" id="A0A915CUE9"/>
<dbReference type="WBParaSite" id="jg12258">
    <property type="protein sequence ID" value="jg12258"/>
    <property type="gene ID" value="jg12258"/>
</dbReference>
<name>A0A915CUE9_9BILA</name>
<dbReference type="InterPro" id="IPR016098">
    <property type="entry name" value="CAP/MinC_C"/>
</dbReference>
<evidence type="ECO:0000259" key="1">
    <source>
        <dbReference type="Pfam" id="PF07986"/>
    </source>
</evidence>
<keyword evidence="2" id="KW-1185">Reference proteome</keyword>
<reference evidence="3" key="1">
    <citation type="submission" date="2022-11" db="UniProtKB">
        <authorList>
            <consortium name="WormBaseParasite"/>
        </authorList>
    </citation>
    <scope>IDENTIFICATION</scope>
</reference>
<dbReference type="Proteomes" id="UP000887574">
    <property type="component" value="Unplaced"/>
</dbReference>
<evidence type="ECO:0000313" key="3">
    <source>
        <dbReference type="WBParaSite" id="jg12258"/>
    </source>
</evidence>
<sequence length="531" mass="61190">MVNQLPKKRLVIWPKGSLLFNTNYSAVSLNLDEENEGNEDWDSITLAFRLLYYHFYNKRSRKISAEEWSRVAVSKMRFSPEFARIIFLTAQAILPLEGANKWTGAVDYDRDTMQNVKADLLPILAIISVIGCRTRSNGSSIVRYLRKHMERICLLLLLCHYDLSVQYISSQKYTPLLLNHLPIPAKALSQLDVLFEGTFLPSIPSSFTSTANIIPYTCSSLLYSIPELNFTKLVEIMCNSLQADMFLLDVEEKILQPIKSVRSITSTQFAEHRKISVRDWQHMELLTNMQYAGSNLRLMHAHHTISPVFHLRWLRSVAIVDCNDVGVVVLGPVQQMVVLKRVKKATVSVICPMIWVEQCEDVLLFVNCECAVMIMGEGCTGIQLAPYNVFYDGLVYELDKAKMQLKQWCENSFDKPLIINSVHSSKDRLSETTSLREKSAACWFILPTKHFYVQSTPFCETHHSSFYKTFLSSIPPKYQKEWFEVSRPLAVQSTLKQNSLSYEFNKQFLRDHMPFSNTDLSYLLRRVDRKI</sequence>
<dbReference type="InterPro" id="IPR039589">
    <property type="entry name" value="TBCC1"/>
</dbReference>
<evidence type="ECO:0000313" key="2">
    <source>
        <dbReference type="Proteomes" id="UP000887574"/>
    </source>
</evidence>